<name>X0UMD6_9ZZZZ</name>
<evidence type="ECO:0000256" key="1">
    <source>
        <dbReference type="ARBA" id="ARBA00022450"/>
    </source>
</evidence>
<accession>X0UMD6</accession>
<evidence type="ECO:0000259" key="3">
    <source>
        <dbReference type="Pfam" id="PF00501"/>
    </source>
</evidence>
<dbReference type="PANTHER" id="PTHR44845:SF6">
    <property type="entry name" value="BETA-ALANINE-ACTIVATING ENZYME"/>
    <property type="match status" value="1"/>
</dbReference>
<dbReference type="Gene3D" id="3.40.50.12780">
    <property type="entry name" value="N-terminal domain of ligase-like"/>
    <property type="match status" value="1"/>
</dbReference>
<protein>
    <recommendedName>
        <fullName evidence="3">AMP-dependent synthetase/ligase domain-containing protein</fullName>
    </recommendedName>
</protein>
<dbReference type="InterPro" id="IPR042099">
    <property type="entry name" value="ANL_N_sf"/>
</dbReference>
<feature type="domain" description="AMP-dependent synthetase/ligase" evidence="3">
    <location>
        <begin position="26"/>
        <end position="123"/>
    </location>
</feature>
<organism evidence="4">
    <name type="scientific">marine sediment metagenome</name>
    <dbReference type="NCBI Taxonomy" id="412755"/>
    <lineage>
        <taxon>unclassified sequences</taxon>
        <taxon>metagenomes</taxon>
        <taxon>ecological metagenomes</taxon>
    </lineage>
</organism>
<keyword evidence="1" id="KW-0596">Phosphopantetheine</keyword>
<dbReference type="PANTHER" id="PTHR44845">
    <property type="entry name" value="CARRIER DOMAIN-CONTAINING PROTEIN"/>
    <property type="match status" value="1"/>
</dbReference>
<dbReference type="InterPro" id="IPR000873">
    <property type="entry name" value="AMP-dep_synth/lig_dom"/>
</dbReference>
<comment type="caution">
    <text evidence="4">The sequence shown here is derived from an EMBL/GenBank/DDBJ whole genome shotgun (WGS) entry which is preliminary data.</text>
</comment>
<dbReference type="SUPFAM" id="SSF56801">
    <property type="entry name" value="Acetyl-CoA synthetase-like"/>
    <property type="match status" value="1"/>
</dbReference>
<reference evidence="4" key="1">
    <citation type="journal article" date="2014" name="Front. Microbiol.">
        <title>High frequency of phylogenetically diverse reductive dehalogenase-homologous genes in deep subseafloor sedimentary metagenomes.</title>
        <authorList>
            <person name="Kawai M."/>
            <person name="Futagami T."/>
            <person name="Toyoda A."/>
            <person name="Takaki Y."/>
            <person name="Nishi S."/>
            <person name="Hori S."/>
            <person name="Arai W."/>
            <person name="Tsubouchi T."/>
            <person name="Morono Y."/>
            <person name="Uchiyama I."/>
            <person name="Ito T."/>
            <person name="Fujiyama A."/>
            <person name="Inagaki F."/>
            <person name="Takami H."/>
        </authorList>
    </citation>
    <scope>NUCLEOTIDE SEQUENCE</scope>
    <source>
        <strain evidence="4">Expedition CK06-06</strain>
    </source>
</reference>
<sequence length="132" mass="14346">MSRATGGGEFVPFAREDLQGSIPARFERQARNHPARPAIVSDAETVSYDALNRKANAIARGVLREVGADDTPVALLFDTHVNFIATVMGVLKAGKSYVPLDPSYPLKRKDFILSDVRSRLILTDCRCADAAS</sequence>
<dbReference type="EMBL" id="BARS01027006">
    <property type="protein sequence ID" value="GAG06934.1"/>
    <property type="molecule type" value="Genomic_DNA"/>
</dbReference>
<proteinExistence type="predicted"/>
<evidence type="ECO:0000256" key="2">
    <source>
        <dbReference type="ARBA" id="ARBA00022553"/>
    </source>
</evidence>
<dbReference type="AlphaFoldDB" id="X0UMD6"/>
<feature type="non-terminal residue" evidence="4">
    <location>
        <position position="132"/>
    </location>
</feature>
<evidence type="ECO:0000313" key="4">
    <source>
        <dbReference type="EMBL" id="GAG06934.1"/>
    </source>
</evidence>
<keyword evidence="2" id="KW-0597">Phosphoprotein</keyword>
<dbReference type="Pfam" id="PF00501">
    <property type="entry name" value="AMP-binding"/>
    <property type="match status" value="1"/>
</dbReference>
<gene>
    <name evidence="4" type="ORF">S01H1_42458</name>
</gene>